<dbReference type="InterPro" id="IPR036388">
    <property type="entry name" value="WH-like_DNA-bd_sf"/>
</dbReference>
<dbReference type="PROSITE" id="PS50949">
    <property type="entry name" value="HTH_GNTR"/>
    <property type="match status" value="1"/>
</dbReference>
<dbReference type="SMART" id="SM00895">
    <property type="entry name" value="FCD"/>
    <property type="match status" value="1"/>
</dbReference>
<evidence type="ECO:0000256" key="2">
    <source>
        <dbReference type="ARBA" id="ARBA00023125"/>
    </source>
</evidence>
<dbReference type="Gene3D" id="1.10.10.10">
    <property type="entry name" value="Winged helix-like DNA-binding domain superfamily/Winged helix DNA-binding domain"/>
    <property type="match status" value="1"/>
</dbReference>
<name>A0ABV5I872_9ACTN</name>
<keyword evidence="2" id="KW-0238">DNA-binding</keyword>
<dbReference type="EMBL" id="JBHMEI010000001">
    <property type="protein sequence ID" value="MFB9199979.1"/>
    <property type="molecule type" value="Genomic_DNA"/>
</dbReference>
<dbReference type="SUPFAM" id="SSF48008">
    <property type="entry name" value="GntR ligand-binding domain-like"/>
    <property type="match status" value="1"/>
</dbReference>
<keyword evidence="3" id="KW-0804">Transcription</keyword>
<dbReference type="InterPro" id="IPR011711">
    <property type="entry name" value="GntR_C"/>
</dbReference>
<protein>
    <submittedName>
        <fullName evidence="5">GntR family transcriptional regulator</fullName>
    </submittedName>
</protein>
<keyword evidence="6" id="KW-1185">Reference proteome</keyword>
<dbReference type="InterPro" id="IPR036390">
    <property type="entry name" value="WH_DNA-bd_sf"/>
</dbReference>
<comment type="caution">
    <text evidence="5">The sequence shown here is derived from an EMBL/GenBank/DDBJ whole genome shotgun (WGS) entry which is preliminary data.</text>
</comment>
<dbReference type="SMART" id="SM00345">
    <property type="entry name" value="HTH_GNTR"/>
    <property type="match status" value="1"/>
</dbReference>
<dbReference type="RefSeq" id="WP_125637421.1">
    <property type="nucleotide sequence ID" value="NZ_BMRC01000001.1"/>
</dbReference>
<dbReference type="PANTHER" id="PTHR43537:SF24">
    <property type="entry name" value="GLUCONATE OPERON TRANSCRIPTIONAL REPRESSOR"/>
    <property type="match status" value="1"/>
</dbReference>
<dbReference type="Proteomes" id="UP001589647">
    <property type="component" value="Unassembled WGS sequence"/>
</dbReference>
<proteinExistence type="predicted"/>
<keyword evidence="1" id="KW-0805">Transcription regulation</keyword>
<evidence type="ECO:0000256" key="1">
    <source>
        <dbReference type="ARBA" id="ARBA00023015"/>
    </source>
</evidence>
<reference evidence="5 6" key="1">
    <citation type="submission" date="2024-09" db="EMBL/GenBank/DDBJ databases">
        <authorList>
            <person name="Sun Q."/>
            <person name="Mori K."/>
        </authorList>
    </citation>
    <scope>NUCLEOTIDE SEQUENCE [LARGE SCALE GENOMIC DNA]</scope>
    <source>
        <strain evidence="5 6">CCM 3426</strain>
    </source>
</reference>
<evidence type="ECO:0000313" key="6">
    <source>
        <dbReference type="Proteomes" id="UP001589647"/>
    </source>
</evidence>
<organism evidence="5 6">
    <name type="scientific">Nonomuraea spiralis</name>
    <dbReference type="NCBI Taxonomy" id="46182"/>
    <lineage>
        <taxon>Bacteria</taxon>
        <taxon>Bacillati</taxon>
        <taxon>Actinomycetota</taxon>
        <taxon>Actinomycetes</taxon>
        <taxon>Streptosporangiales</taxon>
        <taxon>Streptosporangiaceae</taxon>
        <taxon>Nonomuraea</taxon>
    </lineage>
</organism>
<dbReference type="SUPFAM" id="SSF46785">
    <property type="entry name" value="Winged helix' DNA-binding domain"/>
    <property type="match status" value="1"/>
</dbReference>
<dbReference type="Pfam" id="PF07729">
    <property type="entry name" value="FCD"/>
    <property type="match status" value="1"/>
</dbReference>
<dbReference type="InterPro" id="IPR008920">
    <property type="entry name" value="TF_FadR/GntR_C"/>
</dbReference>
<dbReference type="InterPro" id="IPR000524">
    <property type="entry name" value="Tscrpt_reg_HTH_GntR"/>
</dbReference>
<feature type="domain" description="HTH gntR-type" evidence="4">
    <location>
        <begin position="9"/>
        <end position="76"/>
    </location>
</feature>
<dbReference type="Gene3D" id="1.20.120.530">
    <property type="entry name" value="GntR ligand-binding domain-like"/>
    <property type="match status" value="1"/>
</dbReference>
<gene>
    <name evidence="5" type="ORF">ACFFV7_02135</name>
</gene>
<evidence type="ECO:0000259" key="4">
    <source>
        <dbReference type="PROSITE" id="PS50949"/>
    </source>
</evidence>
<accession>A0ABV5I872</accession>
<evidence type="ECO:0000256" key="3">
    <source>
        <dbReference type="ARBA" id="ARBA00023163"/>
    </source>
</evidence>
<sequence length="221" mass="24146">MAESRSPFRTKADLAAEHIKHLIMSGEAPPGTKITTRVVAEAVGISETPVREAIKQLCSEDWLVERPHVGAVVAELTVANVRELYSVRAALTALALELGGVPLEGARLAEVDAVLAECETAVAREDVAAFARLNRRFHSLLCDTEHSKLTHRMLQSLWSRTETAQRGFRLVPWRLPKSHAEHIAIRNALVAGDIPLAGKLQHAHEMAAMKALIEGIQETHG</sequence>
<dbReference type="PANTHER" id="PTHR43537">
    <property type="entry name" value="TRANSCRIPTIONAL REGULATOR, GNTR FAMILY"/>
    <property type="match status" value="1"/>
</dbReference>
<dbReference type="Pfam" id="PF00392">
    <property type="entry name" value="GntR"/>
    <property type="match status" value="1"/>
</dbReference>
<evidence type="ECO:0000313" key="5">
    <source>
        <dbReference type="EMBL" id="MFB9199979.1"/>
    </source>
</evidence>